<dbReference type="InterPro" id="IPR029063">
    <property type="entry name" value="SAM-dependent_MTases_sf"/>
</dbReference>
<dbReference type="InterPro" id="IPR052356">
    <property type="entry name" value="Thiol_S-MT"/>
</dbReference>
<organism evidence="2 3">
    <name type="scientific">Streptoalloteichus hindustanus</name>
    <dbReference type="NCBI Taxonomy" id="2017"/>
    <lineage>
        <taxon>Bacteria</taxon>
        <taxon>Bacillati</taxon>
        <taxon>Actinomycetota</taxon>
        <taxon>Actinomycetes</taxon>
        <taxon>Pseudonocardiales</taxon>
        <taxon>Pseudonocardiaceae</taxon>
        <taxon>Streptoalloteichus</taxon>
    </lineage>
</organism>
<name>A0A1M5Q831_STRHI</name>
<reference evidence="2 3" key="1">
    <citation type="submission" date="2016-11" db="EMBL/GenBank/DDBJ databases">
        <authorList>
            <person name="Jaros S."/>
            <person name="Januszkiewicz K."/>
            <person name="Wedrychowicz H."/>
        </authorList>
    </citation>
    <scope>NUCLEOTIDE SEQUENCE [LARGE SCALE GENOMIC DNA]</scope>
    <source>
        <strain evidence="2 3">DSM 44523</strain>
    </source>
</reference>
<sequence>MARTDRVARCPLARSPRRGGPACRAHEDWLSQRRAEVVGPVRGRVVELGDGTGANLPHYRGPRWLLVAEPDAGARTVIDRQAADLGFPATVVAADPERLPLPDGGVDVVVSVLALCAVADLDATLAEIGRVLAPWGRLVFLEHVRSAGFPGRCQDLVAPLWSRLARGCRPDRRTVAAMSAAGFRITEAEFRAPPGRLPLAGPVVRGVAARPERGAWWRETRWLRGERT</sequence>
<proteinExistence type="predicted"/>
<dbReference type="RefSeq" id="WP_159447829.1">
    <property type="nucleotide sequence ID" value="NZ_FQVN01000022.1"/>
</dbReference>
<feature type="domain" description="Methyltransferase type 11" evidence="1">
    <location>
        <begin position="47"/>
        <end position="140"/>
    </location>
</feature>
<keyword evidence="2" id="KW-0489">Methyltransferase</keyword>
<dbReference type="SUPFAM" id="SSF53335">
    <property type="entry name" value="S-adenosyl-L-methionine-dependent methyltransferases"/>
    <property type="match status" value="1"/>
</dbReference>
<dbReference type="PANTHER" id="PTHR45036">
    <property type="entry name" value="METHYLTRANSFERASE LIKE 7B"/>
    <property type="match status" value="1"/>
</dbReference>
<dbReference type="InterPro" id="IPR013216">
    <property type="entry name" value="Methyltransf_11"/>
</dbReference>
<dbReference type="GO" id="GO:0032259">
    <property type="term" value="P:methylation"/>
    <property type="evidence" value="ECO:0007669"/>
    <property type="project" value="UniProtKB-KW"/>
</dbReference>
<accession>A0A1M5Q831</accession>
<evidence type="ECO:0000259" key="1">
    <source>
        <dbReference type="Pfam" id="PF08241"/>
    </source>
</evidence>
<dbReference type="Proteomes" id="UP000184501">
    <property type="component" value="Unassembled WGS sequence"/>
</dbReference>
<gene>
    <name evidence="2" type="ORF">SAMN05444320_12236</name>
</gene>
<keyword evidence="2" id="KW-0808">Transferase</keyword>
<dbReference type="GO" id="GO:0008757">
    <property type="term" value="F:S-adenosylmethionine-dependent methyltransferase activity"/>
    <property type="evidence" value="ECO:0007669"/>
    <property type="project" value="InterPro"/>
</dbReference>
<evidence type="ECO:0000313" key="2">
    <source>
        <dbReference type="EMBL" id="SHH10334.1"/>
    </source>
</evidence>
<evidence type="ECO:0000313" key="3">
    <source>
        <dbReference type="Proteomes" id="UP000184501"/>
    </source>
</evidence>
<dbReference type="OrthoDB" id="65624at2"/>
<dbReference type="AlphaFoldDB" id="A0A1M5Q831"/>
<keyword evidence="3" id="KW-1185">Reference proteome</keyword>
<dbReference type="Pfam" id="PF08241">
    <property type="entry name" value="Methyltransf_11"/>
    <property type="match status" value="1"/>
</dbReference>
<dbReference type="Gene3D" id="3.40.50.150">
    <property type="entry name" value="Vaccinia Virus protein VP39"/>
    <property type="match status" value="1"/>
</dbReference>
<dbReference type="STRING" id="2017.SAMN05444320_12236"/>
<dbReference type="EMBL" id="FQVN01000022">
    <property type="protein sequence ID" value="SHH10334.1"/>
    <property type="molecule type" value="Genomic_DNA"/>
</dbReference>
<dbReference type="PANTHER" id="PTHR45036:SF1">
    <property type="entry name" value="METHYLTRANSFERASE LIKE 7A"/>
    <property type="match status" value="1"/>
</dbReference>
<protein>
    <submittedName>
        <fullName evidence="2">Methyltransferase domain-containing protein</fullName>
    </submittedName>
</protein>